<evidence type="ECO:0000313" key="11">
    <source>
        <dbReference type="Proteomes" id="UP000788426"/>
    </source>
</evidence>
<gene>
    <name evidence="10" type="ORF">KZO38_04490</name>
</gene>
<keyword evidence="8" id="KW-0472">Membrane</keyword>
<evidence type="ECO:0000256" key="6">
    <source>
        <dbReference type="ARBA" id="ARBA00022842"/>
    </source>
</evidence>
<keyword evidence="4" id="KW-0227">DNA damage</keyword>
<keyword evidence="8" id="KW-1133">Transmembrane helix</keyword>
<evidence type="ECO:0000256" key="8">
    <source>
        <dbReference type="SAM" id="Phobius"/>
    </source>
</evidence>
<dbReference type="InterPro" id="IPR005135">
    <property type="entry name" value="Endo/exonuclease/phosphatase"/>
</dbReference>
<keyword evidence="7" id="KW-0234">DNA repair</keyword>
<dbReference type="GO" id="GO:0004519">
    <property type="term" value="F:endonuclease activity"/>
    <property type="evidence" value="ECO:0007669"/>
    <property type="project" value="UniProtKB-KW"/>
</dbReference>
<dbReference type="InterPro" id="IPR051547">
    <property type="entry name" value="TDP2-like"/>
</dbReference>
<evidence type="ECO:0000256" key="7">
    <source>
        <dbReference type="ARBA" id="ARBA00023204"/>
    </source>
</evidence>
<keyword evidence="8" id="KW-0812">Transmembrane</keyword>
<comment type="cofactor">
    <cofactor evidence="1">
        <name>Mg(2+)</name>
        <dbReference type="ChEBI" id="CHEBI:18420"/>
    </cofactor>
</comment>
<reference evidence="10 11" key="1">
    <citation type="submission" date="2021-07" db="EMBL/GenBank/DDBJ databases">
        <title>Genomic diversity and antimicrobial resistance of Prevotella spp. isolated from chronic lung disease airways.</title>
        <authorList>
            <person name="Webb K.A."/>
            <person name="Olagoke O.S."/>
            <person name="Baird T."/>
            <person name="Neill J."/>
            <person name="Pham A."/>
            <person name="Wells T.J."/>
            <person name="Ramsay K.A."/>
            <person name="Bell S.C."/>
            <person name="Sarovich D.S."/>
            <person name="Price E.P."/>
        </authorList>
    </citation>
    <scope>NUCLEOTIDE SEQUENCE [LARGE SCALE GENOMIC DNA]</scope>
    <source>
        <strain evidence="10 11">SCHI0011.S.12</strain>
    </source>
</reference>
<keyword evidence="10" id="KW-0255">Endonuclease</keyword>
<evidence type="ECO:0000256" key="3">
    <source>
        <dbReference type="ARBA" id="ARBA00022723"/>
    </source>
</evidence>
<dbReference type="PANTHER" id="PTHR15822">
    <property type="entry name" value="TRAF AND TNF RECEPTOR-ASSOCIATED PROTEIN"/>
    <property type="match status" value="1"/>
</dbReference>
<name>A0ABS6YBR6_9BACT</name>
<evidence type="ECO:0000313" key="10">
    <source>
        <dbReference type="EMBL" id="MBW4769017.1"/>
    </source>
</evidence>
<keyword evidence="3" id="KW-0479">Metal-binding</keyword>
<dbReference type="EMBL" id="JAHXCT010000003">
    <property type="protein sequence ID" value="MBW4769017.1"/>
    <property type="molecule type" value="Genomic_DNA"/>
</dbReference>
<accession>A0ABS6YBR6</accession>
<comment type="caution">
    <text evidence="10">The sequence shown here is derived from an EMBL/GenBank/DDBJ whole genome shotgun (WGS) entry which is preliminary data.</text>
</comment>
<feature type="transmembrane region" description="Helical" evidence="8">
    <location>
        <begin position="72"/>
        <end position="91"/>
    </location>
</feature>
<evidence type="ECO:0000256" key="2">
    <source>
        <dbReference type="ARBA" id="ARBA00022722"/>
    </source>
</evidence>
<evidence type="ECO:0000256" key="5">
    <source>
        <dbReference type="ARBA" id="ARBA00022801"/>
    </source>
</evidence>
<dbReference type="PANTHER" id="PTHR15822:SF4">
    <property type="entry name" value="TYROSYL-DNA PHOSPHODIESTERASE 2"/>
    <property type="match status" value="1"/>
</dbReference>
<dbReference type="Pfam" id="PF03372">
    <property type="entry name" value="Exo_endo_phos"/>
    <property type="match status" value="1"/>
</dbReference>
<keyword evidence="11" id="KW-1185">Reference proteome</keyword>
<evidence type="ECO:0000256" key="4">
    <source>
        <dbReference type="ARBA" id="ARBA00022763"/>
    </source>
</evidence>
<feature type="transmembrane region" description="Helical" evidence="8">
    <location>
        <begin position="34"/>
        <end position="60"/>
    </location>
</feature>
<protein>
    <submittedName>
        <fullName evidence="10">Endonuclease/exonuclease/phosphatase family protein</fullName>
    </submittedName>
</protein>
<keyword evidence="5" id="KW-0378">Hydrolase</keyword>
<feature type="domain" description="Endonuclease/exonuclease/phosphatase" evidence="9">
    <location>
        <begin position="130"/>
        <end position="377"/>
    </location>
</feature>
<organism evidence="10 11">
    <name type="scientific">Hoylesella nanceiensis</name>
    <dbReference type="NCBI Taxonomy" id="425941"/>
    <lineage>
        <taxon>Bacteria</taxon>
        <taxon>Pseudomonadati</taxon>
        <taxon>Bacteroidota</taxon>
        <taxon>Bacteroidia</taxon>
        <taxon>Bacteroidales</taxon>
        <taxon>Prevotellaceae</taxon>
        <taxon>Hoylesella</taxon>
    </lineage>
</organism>
<keyword evidence="2" id="KW-0540">Nuclease</keyword>
<evidence type="ECO:0000259" key="9">
    <source>
        <dbReference type="Pfam" id="PF03372"/>
    </source>
</evidence>
<proteinExistence type="predicted"/>
<dbReference type="CDD" id="cd09084">
    <property type="entry name" value="EEP-2"/>
    <property type="match status" value="1"/>
</dbReference>
<evidence type="ECO:0000256" key="1">
    <source>
        <dbReference type="ARBA" id="ARBA00001946"/>
    </source>
</evidence>
<keyword evidence="6" id="KW-0460">Magnesium</keyword>
<sequence>MVETSKRRLLLFSIPIQNRFKLQKSKQMNIFSSIITRGIAVANWAVVVLMMITGYAYFFSPIEHSLMSATGVLFPVFLVLNTLFLVFWVVVKFKYSYIPILGFVLCYTPTHQYAPLNIEKEAPKGSLKVLSYNIQSYGYLPGDTTRDEENPIVQYIANSKADIVCLQEAPKARIEHEVVTTLNPIYPYQSEMVHETSGDVLTLYSKYPIISTERIPFDSEVNLSVAYRIKVGKDTVLVVNNHLESNNMTNADKAGFKNIVQGNITKKETKQESTLLLNKLAVAAKKRAVQVEAVANVLKKYQHLPQIVCGDFNEWPNGYALNTLQKTLTNSFVESGNGPGWSYHRSGMYVRIDNILCSKEFKPYGAKIDSSIDLSDHYPIYCYLERTK</sequence>
<dbReference type="Proteomes" id="UP000788426">
    <property type="component" value="Unassembled WGS sequence"/>
</dbReference>